<reference evidence="1" key="1">
    <citation type="journal article" date="2015" name="Nature">
        <title>Complex archaea that bridge the gap between prokaryotes and eukaryotes.</title>
        <authorList>
            <person name="Spang A."/>
            <person name="Saw J.H."/>
            <person name="Jorgensen S.L."/>
            <person name="Zaremba-Niedzwiedzka K."/>
            <person name="Martijn J."/>
            <person name="Lind A.E."/>
            <person name="van Eijk R."/>
            <person name="Schleper C."/>
            <person name="Guy L."/>
            <person name="Ettema T.J."/>
        </authorList>
    </citation>
    <scope>NUCLEOTIDE SEQUENCE</scope>
</reference>
<accession>A0A0F9HA60</accession>
<comment type="caution">
    <text evidence="1">The sequence shown here is derived from an EMBL/GenBank/DDBJ whole genome shotgun (WGS) entry which is preliminary data.</text>
</comment>
<sequence length="71" mass="7680">MPHNSNQTPQLRMKLVTATTAAPLTLTEAKLHLRSSTGSNAEDSDITIKLNAAAELAERIIPGHRQFMPAT</sequence>
<name>A0A0F9HA60_9ZZZZ</name>
<evidence type="ECO:0000313" key="1">
    <source>
        <dbReference type="EMBL" id="KKL78585.1"/>
    </source>
</evidence>
<gene>
    <name evidence="1" type="ORF">LCGC14_2023330</name>
</gene>
<feature type="non-terminal residue" evidence="1">
    <location>
        <position position="71"/>
    </location>
</feature>
<proteinExistence type="predicted"/>
<protein>
    <submittedName>
        <fullName evidence="1">Uncharacterized protein</fullName>
    </submittedName>
</protein>
<dbReference type="EMBL" id="LAZR01023413">
    <property type="protein sequence ID" value="KKL78585.1"/>
    <property type="molecule type" value="Genomic_DNA"/>
</dbReference>
<dbReference type="AlphaFoldDB" id="A0A0F9HA60"/>
<organism evidence="1">
    <name type="scientific">marine sediment metagenome</name>
    <dbReference type="NCBI Taxonomy" id="412755"/>
    <lineage>
        <taxon>unclassified sequences</taxon>
        <taxon>metagenomes</taxon>
        <taxon>ecological metagenomes</taxon>
    </lineage>
</organism>